<feature type="signal peptide" evidence="1">
    <location>
        <begin position="1"/>
        <end position="22"/>
    </location>
</feature>
<proteinExistence type="predicted"/>
<accession>A0ABY3FJD5</accession>
<evidence type="ECO:0000256" key="1">
    <source>
        <dbReference type="SAM" id="SignalP"/>
    </source>
</evidence>
<dbReference type="RefSeq" id="WP_145233375.1">
    <property type="nucleotide sequence ID" value="NZ_VNFF01000001.1"/>
</dbReference>
<keyword evidence="3" id="KW-1185">Reference proteome</keyword>
<evidence type="ECO:0008006" key="4">
    <source>
        <dbReference type="Google" id="ProtNLM"/>
    </source>
</evidence>
<sequence>MLKNTFKIATLLCATLTIFNVAALAPQADRAVIQYMSADILLPDNSLLNVDMSFDCGSDFSKTAMIITSDAGAHLLATAFASMYGNAAGDQVLHSWNTKVNEADPRKPTFLVVTPPENAHENWYKSTISKGVKKTLNYQAESLTSERSDDLNVELPIVKPYCGSRDHRPTSAQ</sequence>
<organism evidence="2 3">
    <name type="scientific">Pseudoalteromonas neustonica</name>
    <dbReference type="NCBI Taxonomy" id="1840331"/>
    <lineage>
        <taxon>Bacteria</taxon>
        <taxon>Pseudomonadati</taxon>
        <taxon>Pseudomonadota</taxon>
        <taxon>Gammaproteobacteria</taxon>
        <taxon>Alteromonadales</taxon>
        <taxon>Pseudoalteromonadaceae</taxon>
        <taxon>Pseudoalteromonas</taxon>
    </lineage>
</organism>
<name>A0ABY3FJD5_9GAMM</name>
<feature type="chain" id="PRO_5046210331" description="Secreted protein" evidence="1">
    <location>
        <begin position="23"/>
        <end position="173"/>
    </location>
</feature>
<gene>
    <name evidence="2" type="ORF">FQP85_01555</name>
</gene>
<keyword evidence="1" id="KW-0732">Signal</keyword>
<evidence type="ECO:0000313" key="3">
    <source>
        <dbReference type="Proteomes" id="UP000317938"/>
    </source>
</evidence>
<dbReference type="EMBL" id="VNFF01000001">
    <property type="protein sequence ID" value="TVU86630.1"/>
    <property type="molecule type" value="Genomic_DNA"/>
</dbReference>
<comment type="caution">
    <text evidence="2">The sequence shown here is derived from an EMBL/GenBank/DDBJ whole genome shotgun (WGS) entry which is preliminary data.</text>
</comment>
<dbReference type="Proteomes" id="UP000317938">
    <property type="component" value="Unassembled WGS sequence"/>
</dbReference>
<reference evidence="2 3" key="1">
    <citation type="submission" date="2019-07" db="EMBL/GenBank/DDBJ databases">
        <title>Diversity of Bacteria from Kongsfjorden, Arctic.</title>
        <authorList>
            <person name="Yu Y."/>
        </authorList>
    </citation>
    <scope>NUCLEOTIDE SEQUENCE [LARGE SCALE GENOMIC DNA]</scope>
    <source>
        <strain evidence="2 3">SM1927</strain>
    </source>
</reference>
<protein>
    <recommendedName>
        <fullName evidence="4">Secreted protein</fullName>
    </recommendedName>
</protein>
<evidence type="ECO:0000313" key="2">
    <source>
        <dbReference type="EMBL" id="TVU86630.1"/>
    </source>
</evidence>